<keyword evidence="2" id="KW-0808">Transferase</keyword>
<feature type="domain" description="N-acetyltransferase" evidence="1">
    <location>
        <begin position="3"/>
        <end position="158"/>
    </location>
</feature>
<dbReference type="InterPro" id="IPR016181">
    <property type="entry name" value="Acyl_CoA_acyltransferase"/>
</dbReference>
<dbReference type="GO" id="GO:0016747">
    <property type="term" value="F:acyltransferase activity, transferring groups other than amino-acyl groups"/>
    <property type="evidence" value="ECO:0007669"/>
    <property type="project" value="InterPro"/>
</dbReference>
<evidence type="ECO:0000259" key="1">
    <source>
        <dbReference type="PROSITE" id="PS51186"/>
    </source>
</evidence>
<dbReference type="PROSITE" id="PS51186">
    <property type="entry name" value="GNAT"/>
    <property type="match status" value="1"/>
</dbReference>
<sequence length="178" mass="20187">MNIKIRKEEKEDFKTVFELIRLAFENVELSDHKEQFLVERLRRSDAFIPELSLVAEADNRIIGYILLTKINIEDADKNTYPSLALAPVAVLPDYQGKGIGGKLIKTAHDIAKKLGFGSVVLLGHEDYYPKFGYKLTKEFGIKLPFDVPENNCMAIELSQNALQNVKGVVRYPKAFEVE</sequence>
<dbReference type="EMBL" id="FOVI01000023">
    <property type="protein sequence ID" value="SFO16004.1"/>
    <property type="molecule type" value="Genomic_DNA"/>
</dbReference>
<dbReference type="Pfam" id="PF00583">
    <property type="entry name" value="Acetyltransf_1"/>
    <property type="match status" value="1"/>
</dbReference>
<dbReference type="RefSeq" id="WP_177205793.1">
    <property type="nucleotide sequence ID" value="NZ_FOVI01000023.1"/>
</dbReference>
<dbReference type="PANTHER" id="PTHR43617:SF2">
    <property type="entry name" value="UPF0039 PROTEIN SLL0451"/>
    <property type="match status" value="1"/>
</dbReference>
<dbReference type="InterPro" id="IPR000182">
    <property type="entry name" value="GNAT_dom"/>
</dbReference>
<organism evidence="2 3">
    <name type="scientific">Paenimyroides ummariense</name>
    <dbReference type="NCBI Taxonomy" id="913024"/>
    <lineage>
        <taxon>Bacteria</taxon>
        <taxon>Pseudomonadati</taxon>
        <taxon>Bacteroidota</taxon>
        <taxon>Flavobacteriia</taxon>
        <taxon>Flavobacteriales</taxon>
        <taxon>Flavobacteriaceae</taxon>
        <taxon>Paenimyroides</taxon>
    </lineage>
</organism>
<evidence type="ECO:0000313" key="2">
    <source>
        <dbReference type="EMBL" id="SFO16004.1"/>
    </source>
</evidence>
<proteinExistence type="predicted"/>
<dbReference type="PANTHER" id="PTHR43617">
    <property type="entry name" value="L-AMINO ACID N-ACETYLTRANSFERASE"/>
    <property type="match status" value="1"/>
</dbReference>
<dbReference type="Gene3D" id="3.40.630.30">
    <property type="match status" value="1"/>
</dbReference>
<reference evidence="3" key="1">
    <citation type="submission" date="2016-10" db="EMBL/GenBank/DDBJ databases">
        <authorList>
            <person name="Varghese N."/>
            <person name="Submissions S."/>
        </authorList>
    </citation>
    <scope>NUCLEOTIDE SEQUENCE [LARGE SCALE GENOMIC DNA]</scope>
    <source>
        <strain evidence="3">DS-12</strain>
    </source>
</reference>
<dbReference type="InterPro" id="IPR050276">
    <property type="entry name" value="MshD_Acetyltransferase"/>
</dbReference>
<name>A0A1I5EWX8_9FLAO</name>
<dbReference type="CDD" id="cd04301">
    <property type="entry name" value="NAT_SF"/>
    <property type="match status" value="1"/>
</dbReference>
<dbReference type="Proteomes" id="UP000199036">
    <property type="component" value="Unassembled WGS sequence"/>
</dbReference>
<protein>
    <submittedName>
        <fullName evidence="2">Predicted N-acetyltransferase YhbS</fullName>
    </submittedName>
</protein>
<evidence type="ECO:0000313" key="3">
    <source>
        <dbReference type="Proteomes" id="UP000199036"/>
    </source>
</evidence>
<accession>A0A1I5EWX8</accession>
<dbReference type="STRING" id="913024.SAMN05421741_12320"/>
<keyword evidence="3" id="KW-1185">Reference proteome</keyword>
<dbReference type="SUPFAM" id="SSF55729">
    <property type="entry name" value="Acyl-CoA N-acyltransferases (Nat)"/>
    <property type="match status" value="1"/>
</dbReference>
<dbReference type="AlphaFoldDB" id="A0A1I5EWX8"/>
<gene>
    <name evidence="2" type="ORF">SAMN05421741_12320</name>
</gene>